<keyword evidence="7 8" id="KW-0539">Nucleus</keyword>
<dbReference type="Pfam" id="PF14826">
    <property type="entry name" value="FACT-Spt16_Nlob"/>
    <property type="match status" value="1"/>
</dbReference>
<dbReference type="Proteomes" id="UP000675881">
    <property type="component" value="Chromosome 7"/>
</dbReference>
<dbReference type="OrthoDB" id="10251642at2759"/>
<sequence>MSAIKVDKEAFYRRAKKLYKIWKVSEAELKKADAVLCALGLDEDVIYSKSTALQTWLLGYELPDTILILTESHIVFLASKKKIEFLRQLDDPEQPDGVPPLKLLTRDKADNDKKNFEKTHRNKFPGPFMEAWRGHLAKLSFDSIDIANEVAYVMAPKDEGELNTIKRACQVSMDIYNKYLKEQIIDIIDNDKKKYVPNLDTSQLYLCYPAIVQSGGSYKLKFSVISDKEPVHFGAIICSFGVRYRSYCSNIVRTILVDPSEDIQRIYDFLTRVEDLLLSELKHGSKLSSIYENCVTMVKKEDSSLVSKLTKSFGFAMGIEFREGALTIGPNCHSSVKKGMVFQRQYWIHGINKFKGERQIGEQKRKNVALFIGDTVLVTEDSSAVLLTPSKKKMKHIGIFLRNDTDSEEEKENKSNIQEAQNFGRGKRTTVLDQKLRQDSTAEEKRKKASERTDGKDESECSSAFKRRWRSYGCCKSKRKAPVSYKSAGQLPRESEVKSLKIFVDQKYETVIMPIYGIPVPFHIATLKIYLLQWKEITPIYVSIFFILVQQ</sequence>
<dbReference type="InterPro" id="IPR036005">
    <property type="entry name" value="Creatinase/aminopeptidase-like"/>
</dbReference>
<keyword evidence="5 8" id="KW-0804">Transcription</keyword>
<dbReference type="Gene3D" id="2.30.29.210">
    <property type="entry name" value="FACT complex subunit Spt16p/Cdc68p"/>
    <property type="match status" value="1"/>
</dbReference>
<gene>
    <name evidence="11" type="ORF">LSAA_13162</name>
</gene>
<dbReference type="InterPro" id="IPR029149">
    <property type="entry name" value="Creatin/AminoP/Spt16_N"/>
</dbReference>
<dbReference type="GO" id="GO:0035101">
    <property type="term" value="C:FACT complex"/>
    <property type="evidence" value="ECO:0007669"/>
    <property type="project" value="UniProtKB-UniRule"/>
</dbReference>
<dbReference type="GO" id="GO:0031491">
    <property type="term" value="F:nucleosome binding"/>
    <property type="evidence" value="ECO:0007669"/>
    <property type="project" value="TreeGrafter"/>
</dbReference>
<evidence type="ECO:0000256" key="1">
    <source>
        <dbReference type="ARBA" id="ARBA00022454"/>
    </source>
</evidence>
<dbReference type="GO" id="GO:0006260">
    <property type="term" value="P:DNA replication"/>
    <property type="evidence" value="ECO:0007669"/>
    <property type="project" value="UniProtKB-KW"/>
</dbReference>
<keyword evidence="6 8" id="KW-0234">DNA repair</keyword>
<accession>A0A7R8D4T4</accession>
<organism evidence="11 12">
    <name type="scientific">Lepeophtheirus salmonis</name>
    <name type="common">Salmon louse</name>
    <name type="synonym">Caligus salmonis</name>
    <dbReference type="NCBI Taxonomy" id="72036"/>
    <lineage>
        <taxon>Eukaryota</taxon>
        <taxon>Metazoa</taxon>
        <taxon>Ecdysozoa</taxon>
        <taxon>Arthropoda</taxon>
        <taxon>Crustacea</taxon>
        <taxon>Multicrustacea</taxon>
        <taxon>Hexanauplia</taxon>
        <taxon>Copepoda</taxon>
        <taxon>Siphonostomatoida</taxon>
        <taxon>Caligidae</taxon>
        <taxon>Lepeophtheirus</taxon>
    </lineage>
</organism>
<evidence type="ECO:0000313" key="11">
    <source>
        <dbReference type="EMBL" id="CAF2997613.1"/>
    </source>
</evidence>
<feature type="region of interest" description="Disordered" evidence="9">
    <location>
        <begin position="405"/>
        <end position="457"/>
    </location>
</feature>
<keyword evidence="4 8" id="KW-0805">Transcription regulation</keyword>
<evidence type="ECO:0000256" key="4">
    <source>
        <dbReference type="ARBA" id="ARBA00023015"/>
    </source>
</evidence>
<comment type="subunit">
    <text evidence="8">Component of the FACT complex.</text>
</comment>
<dbReference type="InterPro" id="IPR040258">
    <property type="entry name" value="Spt16"/>
</dbReference>
<dbReference type="InterPro" id="IPR013953">
    <property type="entry name" value="FACT_SPT16_M"/>
</dbReference>
<evidence type="ECO:0000313" key="12">
    <source>
        <dbReference type="Proteomes" id="UP000675881"/>
    </source>
</evidence>
<evidence type="ECO:0000256" key="7">
    <source>
        <dbReference type="ARBA" id="ARBA00023242"/>
    </source>
</evidence>
<dbReference type="Gene3D" id="3.40.350.10">
    <property type="entry name" value="Creatinase/prolidase N-terminal domain"/>
    <property type="match status" value="1"/>
</dbReference>
<dbReference type="PANTHER" id="PTHR13980:SF15">
    <property type="entry name" value="FACT COMPLEX SUBUNIT SPT16"/>
    <property type="match status" value="1"/>
</dbReference>
<evidence type="ECO:0000256" key="5">
    <source>
        <dbReference type="ARBA" id="ARBA00023163"/>
    </source>
</evidence>
<comment type="function">
    <text evidence="8">Component of the FACT complex, a general chromatin factor that acts to reorganize nucleosomes. The FACT complex is involved in multiple processes that require DNA as a template such as mRNA elongation, DNA replication and DNA repair. During transcription elongation the FACT complex acts as a histone chaperone that both destabilizes and restores nucleosomal structure. It facilitates the passage of RNA polymerase II and transcription by promoting the dissociation of one histone H2A-H2B dimer from the nucleosome, then subsequently promotes the reestablishment of the nucleosome following the passage of RNA polymerase II.</text>
</comment>
<dbReference type="Pfam" id="PF00557">
    <property type="entry name" value="Peptidase_M24"/>
    <property type="match status" value="1"/>
</dbReference>
<dbReference type="GO" id="GO:0006368">
    <property type="term" value="P:transcription elongation by RNA polymerase II"/>
    <property type="evidence" value="ECO:0007669"/>
    <property type="project" value="TreeGrafter"/>
</dbReference>
<dbReference type="InterPro" id="IPR000994">
    <property type="entry name" value="Pept_M24"/>
</dbReference>
<dbReference type="Pfam" id="PF08644">
    <property type="entry name" value="SPT16"/>
    <property type="match status" value="1"/>
</dbReference>
<dbReference type="FunFam" id="3.90.230.10:FF:000005">
    <property type="entry name" value="FACT complex subunit spt16"/>
    <property type="match status" value="1"/>
</dbReference>
<evidence type="ECO:0000256" key="2">
    <source>
        <dbReference type="ARBA" id="ARBA00022705"/>
    </source>
</evidence>
<keyword evidence="2 8" id="KW-0235">DNA replication</keyword>
<comment type="similarity">
    <text evidence="8">Belongs to the peptidase M24 family. SPT16 subfamily.</text>
</comment>
<dbReference type="AlphaFoldDB" id="A0A7R8D4T4"/>
<keyword evidence="1 8" id="KW-0158">Chromosome</keyword>
<keyword evidence="12" id="KW-1185">Reference proteome</keyword>
<evidence type="ECO:0000256" key="6">
    <source>
        <dbReference type="ARBA" id="ARBA00023204"/>
    </source>
</evidence>
<dbReference type="PANTHER" id="PTHR13980">
    <property type="entry name" value="CDC68 RELATED"/>
    <property type="match status" value="1"/>
</dbReference>
<dbReference type="EMBL" id="HG994586">
    <property type="protein sequence ID" value="CAF2997613.1"/>
    <property type="molecule type" value="Genomic_DNA"/>
</dbReference>
<evidence type="ECO:0000256" key="9">
    <source>
        <dbReference type="SAM" id="MobiDB-lite"/>
    </source>
</evidence>
<name>A0A7R8D4T4_LEPSM</name>
<feature type="domain" description="FACT complex subunit SPT16 N-terminal lobe" evidence="10">
    <location>
        <begin position="6"/>
        <end position="150"/>
    </location>
</feature>
<dbReference type="GO" id="GO:0006281">
    <property type="term" value="P:DNA repair"/>
    <property type="evidence" value="ECO:0007669"/>
    <property type="project" value="UniProtKB-UniRule"/>
</dbReference>
<evidence type="ECO:0000256" key="3">
    <source>
        <dbReference type="ARBA" id="ARBA00022763"/>
    </source>
</evidence>
<keyword evidence="3 8" id="KW-0227">DNA damage</keyword>
<comment type="subcellular location">
    <subcellularLocation>
        <location evidence="8">Nucleus</location>
    </subcellularLocation>
    <subcellularLocation>
        <location evidence="8">Chromosome</location>
    </subcellularLocation>
</comment>
<feature type="compositionally biased region" description="Basic and acidic residues" evidence="9">
    <location>
        <begin position="434"/>
        <end position="457"/>
    </location>
</feature>
<protein>
    <recommendedName>
        <fullName evidence="8">FACT complex subunit</fullName>
    </recommendedName>
</protein>
<evidence type="ECO:0000259" key="10">
    <source>
        <dbReference type="SMART" id="SM01285"/>
    </source>
</evidence>
<reference evidence="11" key="1">
    <citation type="submission" date="2021-02" db="EMBL/GenBank/DDBJ databases">
        <authorList>
            <person name="Bekaert M."/>
        </authorList>
    </citation>
    <scope>NUCLEOTIDE SEQUENCE</scope>
    <source>
        <strain evidence="11">IoA-00</strain>
    </source>
</reference>
<evidence type="ECO:0000256" key="8">
    <source>
        <dbReference type="RuleBase" id="RU367052"/>
    </source>
</evidence>
<proteinExistence type="inferred from homology"/>
<dbReference type="SMART" id="SM01285">
    <property type="entry name" value="FACT-Spt16_Nlob"/>
    <property type="match status" value="1"/>
</dbReference>
<dbReference type="Gene3D" id="3.90.230.10">
    <property type="entry name" value="Creatinase/methionine aminopeptidase superfamily"/>
    <property type="match status" value="1"/>
</dbReference>
<dbReference type="SUPFAM" id="SSF55920">
    <property type="entry name" value="Creatinase/aminopeptidase"/>
    <property type="match status" value="1"/>
</dbReference>
<dbReference type="InterPro" id="IPR029148">
    <property type="entry name" value="FACT-SPT16_Nlobe"/>
</dbReference>